<dbReference type="InterPro" id="IPR036633">
    <property type="entry name" value="Prn/Lys/Arg_de-COase_C_sf"/>
</dbReference>
<dbReference type="PANTHER" id="PTHR43277">
    <property type="entry name" value="ARGININE DECARBOXYLASE"/>
    <property type="match status" value="1"/>
</dbReference>
<accession>A0ABV8JV24</accession>
<dbReference type="GO" id="GO:0008483">
    <property type="term" value="F:transaminase activity"/>
    <property type="evidence" value="ECO:0007669"/>
    <property type="project" value="UniProtKB-KW"/>
</dbReference>
<feature type="domain" description="Orn/Lys/Arg decarboxylases family 1 pyridoxal-P attachment site" evidence="6">
    <location>
        <begin position="12"/>
        <end position="295"/>
    </location>
</feature>
<proteinExistence type="inferred from homology"/>
<organism evidence="8 9">
    <name type="scientific">Paenibacillus xanthanilyticus</name>
    <dbReference type="NCBI Taxonomy" id="1783531"/>
    <lineage>
        <taxon>Bacteria</taxon>
        <taxon>Bacillati</taxon>
        <taxon>Bacillota</taxon>
        <taxon>Bacilli</taxon>
        <taxon>Bacillales</taxon>
        <taxon>Paenibacillaceae</taxon>
        <taxon>Paenibacillus</taxon>
    </lineage>
</organism>
<dbReference type="EMBL" id="JBHSAM010000010">
    <property type="protein sequence ID" value="MFC4098758.1"/>
    <property type="molecule type" value="Genomic_DNA"/>
</dbReference>
<dbReference type="InterPro" id="IPR000310">
    <property type="entry name" value="Orn/Lys/Arg_deCO2ase_major_dom"/>
</dbReference>
<gene>
    <name evidence="8" type="ORF">ACFOZ8_03705</name>
</gene>
<dbReference type="SUPFAM" id="SSF53383">
    <property type="entry name" value="PLP-dependent transferases"/>
    <property type="match status" value="1"/>
</dbReference>
<protein>
    <submittedName>
        <fullName evidence="8">Aminotransferase class I/II-fold pyridoxal phosphate-dependent enzyme</fullName>
    </submittedName>
</protein>
<dbReference type="Pfam" id="PF01276">
    <property type="entry name" value="OKR_DC_1"/>
    <property type="match status" value="1"/>
</dbReference>
<evidence type="ECO:0000256" key="4">
    <source>
        <dbReference type="ARBA" id="ARBA00022898"/>
    </source>
</evidence>
<dbReference type="InterPro" id="IPR008286">
    <property type="entry name" value="Prn/Lys/Arg_de-COase_C"/>
</dbReference>
<keyword evidence="8" id="KW-0032">Aminotransferase</keyword>
<evidence type="ECO:0000313" key="8">
    <source>
        <dbReference type="EMBL" id="MFC4098758.1"/>
    </source>
</evidence>
<evidence type="ECO:0000256" key="5">
    <source>
        <dbReference type="ARBA" id="ARBA00023239"/>
    </source>
</evidence>
<dbReference type="InterPro" id="IPR015424">
    <property type="entry name" value="PyrdxlP-dep_Trfase"/>
</dbReference>
<keyword evidence="9" id="KW-1185">Reference proteome</keyword>
<dbReference type="Gene3D" id="3.90.105.10">
    <property type="entry name" value="Molybdopterin biosynthesis moea protein, domain 2"/>
    <property type="match status" value="1"/>
</dbReference>
<evidence type="ECO:0000259" key="7">
    <source>
        <dbReference type="Pfam" id="PF03711"/>
    </source>
</evidence>
<comment type="caution">
    <text evidence="8">The sequence shown here is derived from an EMBL/GenBank/DDBJ whole genome shotgun (WGS) entry which is preliminary data.</text>
</comment>
<keyword evidence="4" id="KW-0663">Pyridoxal phosphate</keyword>
<dbReference type="InterPro" id="IPR052357">
    <property type="entry name" value="Orn_Lys_Arg_decarboxylase-I"/>
</dbReference>
<feature type="domain" description="Orn/Lys/Arg decarboxylase C-terminal" evidence="7">
    <location>
        <begin position="435"/>
        <end position="475"/>
    </location>
</feature>
<evidence type="ECO:0000259" key="6">
    <source>
        <dbReference type="Pfam" id="PF01276"/>
    </source>
</evidence>
<dbReference type="Gene3D" id="3.40.640.10">
    <property type="entry name" value="Type I PLP-dependent aspartate aminotransferase-like (Major domain)"/>
    <property type="match status" value="1"/>
</dbReference>
<keyword evidence="5" id="KW-0456">Lyase</keyword>
<sequence length="500" mass="53931">MRHRELKPWHAPIAVMLERHKRTGPVSFHVPGHQFGRGVNDIPGIPSADLLAPLKQVMGIDITELSFSDDLHDPSGAIAEAEQLAAACFGAQKTYLLVGGSTSGNIAMILASCKPGERLLVQRNVHKSVINGLMLAGAEAVFLNPTIEENTGLSLPPSPAVVEQALKRYPDAKGLLLTNPSYYGLSVNLLPYASLLHDKGKLLLVDEAHGAHYGHHAAFPTSAVQAGADVVVQSTHKTLHALTMGAMLHTQGELIDHAALRHALQMVQSSSPSYPILASLDIARAMLDTYGEAWFGPGLAAVQKVREALYAAGGRFEAVQIEHEQYRMDPLRLLLQDKLGKLSGFEMQQQLEKHNIWTEMADPKRVVLLFGAQTTEADAERLIKALCHIEDEQSGLSGDGWSTVATGAYEDELDEQLAAISEPVLFDRSPVQSMVVDLQAAVGRCSAEMVVPYPPGIPLLYRGECITPQAVKRIRGLAASGARFQGSSDAAMRTISILVP</sequence>
<comment type="cofactor">
    <cofactor evidence="1">
        <name>pyridoxal 5'-phosphate</name>
        <dbReference type="ChEBI" id="CHEBI:597326"/>
    </cofactor>
</comment>
<dbReference type="PANTHER" id="PTHR43277:SF3">
    <property type="entry name" value="DECARBOXYLASE, PUTATIVE-RELATED"/>
    <property type="match status" value="1"/>
</dbReference>
<name>A0ABV8JV24_9BACL</name>
<keyword evidence="8" id="KW-0808">Transferase</keyword>
<dbReference type="SUPFAM" id="SSF55904">
    <property type="entry name" value="Ornithine decarboxylase C-terminal domain"/>
    <property type="match status" value="1"/>
</dbReference>
<keyword evidence="3" id="KW-0210">Decarboxylase</keyword>
<comment type="similarity">
    <text evidence="2">Belongs to the Orn/Lys/Arg decarboxylase class-I family.</text>
</comment>
<reference evidence="9" key="1">
    <citation type="journal article" date="2019" name="Int. J. Syst. Evol. Microbiol.">
        <title>The Global Catalogue of Microorganisms (GCM) 10K type strain sequencing project: providing services to taxonomists for standard genome sequencing and annotation.</title>
        <authorList>
            <consortium name="The Broad Institute Genomics Platform"/>
            <consortium name="The Broad Institute Genome Sequencing Center for Infectious Disease"/>
            <person name="Wu L."/>
            <person name="Ma J."/>
        </authorList>
    </citation>
    <scope>NUCLEOTIDE SEQUENCE [LARGE SCALE GENOMIC DNA]</scope>
    <source>
        <strain evidence="9">IBRC-M 10987</strain>
    </source>
</reference>
<dbReference type="RefSeq" id="WP_377717453.1">
    <property type="nucleotide sequence ID" value="NZ_JBHSAM010000010.1"/>
</dbReference>
<dbReference type="Proteomes" id="UP001595715">
    <property type="component" value="Unassembled WGS sequence"/>
</dbReference>
<evidence type="ECO:0000313" key="9">
    <source>
        <dbReference type="Proteomes" id="UP001595715"/>
    </source>
</evidence>
<evidence type="ECO:0000256" key="3">
    <source>
        <dbReference type="ARBA" id="ARBA00022793"/>
    </source>
</evidence>
<dbReference type="Pfam" id="PF03711">
    <property type="entry name" value="OKR_DC_1_C"/>
    <property type="match status" value="1"/>
</dbReference>
<dbReference type="InterPro" id="IPR015421">
    <property type="entry name" value="PyrdxlP-dep_Trfase_major"/>
</dbReference>
<evidence type="ECO:0000256" key="2">
    <source>
        <dbReference type="ARBA" id="ARBA00010671"/>
    </source>
</evidence>
<evidence type="ECO:0000256" key="1">
    <source>
        <dbReference type="ARBA" id="ARBA00001933"/>
    </source>
</evidence>